<dbReference type="RefSeq" id="WP_161009254.1">
    <property type="nucleotide sequence ID" value="NZ_WWCN01000019.1"/>
</dbReference>
<name>A0A6L8KFD2_9BURK</name>
<feature type="chain" id="PRO_5026906903" evidence="1">
    <location>
        <begin position="22"/>
        <end position="433"/>
    </location>
</feature>
<organism evidence="2 3">
    <name type="scientific">Duganella flavida</name>
    <dbReference type="NCBI Taxonomy" id="2692175"/>
    <lineage>
        <taxon>Bacteria</taxon>
        <taxon>Pseudomonadati</taxon>
        <taxon>Pseudomonadota</taxon>
        <taxon>Betaproteobacteria</taxon>
        <taxon>Burkholderiales</taxon>
        <taxon>Oxalobacteraceae</taxon>
        <taxon>Telluria group</taxon>
        <taxon>Duganella</taxon>
    </lineage>
</organism>
<dbReference type="Proteomes" id="UP000479335">
    <property type="component" value="Unassembled WGS sequence"/>
</dbReference>
<gene>
    <name evidence="2" type="ORF">GTP46_24560</name>
</gene>
<dbReference type="EMBL" id="WWCN01000019">
    <property type="protein sequence ID" value="MYM25805.1"/>
    <property type="molecule type" value="Genomic_DNA"/>
</dbReference>
<feature type="signal peptide" evidence="1">
    <location>
        <begin position="1"/>
        <end position="21"/>
    </location>
</feature>
<accession>A0A6L8KFD2</accession>
<protein>
    <submittedName>
        <fullName evidence="2">DUF945 family protein</fullName>
    </submittedName>
</protein>
<evidence type="ECO:0000313" key="2">
    <source>
        <dbReference type="EMBL" id="MYM25805.1"/>
    </source>
</evidence>
<sequence length="433" mass="46808">MKKTLLFITAASAMLAAPVYADTQPAAPAPKLPEFLTKETEATLNQAGKELRAAQGKERNFAKLLDTYSKLEFSPELRPKLKEIFGVERPFPLQRSAGAKGQINYVGKLAPHLFVQGNGTDFSWTELTSKITTDKAGRTLNANVTWPSLVVARPDGSARLLDMTITTRQQRGADGAAYGTANFGIGAITVHEAAVGGKTAKELMRFEDLQARSETVRRGSMAEIGYRSSVKAIVFGDERVERATFAFRLTNIPAKEMAELDQSLRAQENSDLALDARQEVMMLKLKDSGKRLIKAGAALTIEEISAAYRGNVASVKGRVAFQKVVDADFENMPALIKKLVAHFDVRVPVALVRDVGRATATKTIPADTPDAAKQIDAAGDGMVSMVVGKAVTSGFAVVEKGELRSSIDFKNGQLTVNGKVIELPNLNLKQKND</sequence>
<keyword evidence="1" id="KW-0732">Signal</keyword>
<evidence type="ECO:0000313" key="3">
    <source>
        <dbReference type="Proteomes" id="UP000479335"/>
    </source>
</evidence>
<reference evidence="2 3" key="1">
    <citation type="submission" date="2019-12" db="EMBL/GenBank/DDBJ databases">
        <title>Novel species isolated from a subtropical stream in China.</title>
        <authorList>
            <person name="Lu H."/>
        </authorList>
    </citation>
    <scope>NUCLEOTIDE SEQUENCE [LARGE SCALE GENOMIC DNA]</scope>
    <source>
        <strain evidence="2 3">FT135W</strain>
    </source>
</reference>
<dbReference type="InterPro" id="IPR010352">
    <property type="entry name" value="DUF945"/>
</dbReference>
<evidence type="ECO:0000256" key="1">
    <source>
        <dbReference type="SAM" id="SignalP"/>
    </source>
</evidence>
<dbReference type="AlphaFoldDB" id="A0A6L8KFD2"/>
<comment type="caution">
    <text evidence="2">The sequence shown here is derived from an EMBL/GenBank/DDBJ whole genome shotgun (WGS) entry which is preliminary data.</text>
</comment>
<proteinExistence type="predicted"/>
<keyword evidence="3" id="KW-1185">Reference proteome</keyword>
<dbReference type="Pfam" id="PF06097">
    <property type="entry name" value="DUF945"/>
    <property type="match status" value="1"/>
</dbReference>